<evidence type="ECO:0000256" key="1">
    <source>
        <dbReference type="SAM" id="MobiDB-lite"/>
    </source>
</evidence>
<evidence type="ECO:0000313" key="3">
    <source>
        <dbReference type="Proteomes" id="UP000791440"/>
    </source>
</evidence>
<feature type="region of interest" description="Disordered" evidence="1">
    <location>
        <begin position="127"/>
        <end position="148"/>
    </location>
</feature>
<comment type="caution">
    <text evidence="2">The sequence shown here is derived from an EMBL/GenBank/DDBJ whole genome shotgun (WGS) entry which is preliminary data.</text>
</comment>
<name>A0A921ZMQ6_MANSE</name>
<dbReference type="AlphaFoldDB" id="A0A921ZMQ6"/>
<dbReference type="EMBL" id="JH668700">
    <property type="protein sequence ID" value="KAG6460842.1"/>
    <property type="molecule type" value="Genomic_DNA"/>
</dbReference>
<evidence type="ECO:0000313" key="2">
    <source>
        <dbReference type="EMBL" id="KAG6460842.1"/>
    </source>
</evidence>
<organism evidence="2 3">
    <name type="scientific">Manduca sexta</name>
    <name type="common">Tobacco hawkmoth</name>
    <name type="synonym">Tobacco hornworm</name>
    <dbReference type="NCBI Taxonomy" id="7130"/>
    <lineage>
        <taxon>Eukaryota</taxon>
        <taxon>Metazoa</taxon>
        <taxon>Ecdysozoa</taxon>
        <taxon>Arthropoda</taxon>
        <taxon>Hexapoda</taxon>
        <taxon>Insecta</taxon>
        <taxon>Pterygota</taxon>
        <taxon>Neoptera</taxon>
        <taxon>Endopterygota</taxon>
        <taxon>Lepidoptera</taxon>
        <taxon>Glossata</taxon>
        <taxon>Ditrysia</taxon>
        <taxon>Bombycoidea</taxon>
        <taxon>Sphingidae</taxon>
        <taxon>Sphinginae</taxon>
        <taxon>Sphingini</taxon>
        <taxon>Manduca</taxon>
    </lineage>
</organism>
<protein>
    <submittedName>
        <fullName evidence="2">Uncharacterized protein</fullName>
    </submittedName>
</protein>
<reference evidence="2" key="1">
    <citation type="journal article" date="2016" name="Insect Biochem. Mol. Biol.">
        <title>Multifaceted biological insights from a draft genome sequence of the tobacco hornworm moth, Manduca sexta.</title>
        <authorList>
            <person name="Kanost M.R."/>
            <person name="Arrese E.L."/>
            <person name="Cao X."/>
            <person name="Chen Y.R."/>
            <person name="Chellapilla S."/>
            <person name="Goldsmith M.R."/>
            <person name="Grosse-Wilde E."/>
            <person name="Heckel D.G."/>
            <person name="Herndon N."/>
            <person name="Jiang H."/>
            <person name="Papanicolaou A."/>
            <person name="Qu J."/>
            <person name="Soulages J.L."/>
            <person name="Vogel H."/>
            <person name="Walters J."/>
            <person name="Waterhouse R.M."/>
            <person name="Ahn S.J."/>
            <person name="Almeida F.C."/>
            <person name="An C."/>
            <person name="Aqrawi P."/>
            <person name="Bretschneider A."/>
            <person name="Bryant W.B."/>
            <person name="Bucks S."/>
            <person name="Chao H."/>
            <person name="Chevignon G."/>
            <person name="Christen J.M."/>
            <person name="Clarke D.F."/>
            <person name="Dittmer N.T."/>
            <person name="Ferguson L.C.F."/>
            <person name="Garavelou S."/>
            <person name="Gordon K.H.J."/>
            <person name="Gunaratna R.T."/>
            <person name="Han Y."/>
            <person name="Hauser F."/>
            <person name="He Y."/>
            <person name="Heidel-Fischer H."/>
            <person name="Hirsh A."/>
            <person name="Hu Y."/>
            <person name="Jiang H."/>
            <person name="Kalra D."/>
            <person name="Klinner C."/>
            <person name="Konig C."/>
            <person name="Kovar C."/>
            <person name="Kroll A.R."/>
            <person name="Kuwar S.S."/>
            <person name="Lee S.L."/>
            <person name="Lehman R."/>
            <person name="Li K."/>
            <person name="Li Z."/>
            <person name="Liang H."/>
            <person name="Lovelace S."/>
            <person name="Lu Z."/>
            <person name="Mansfield J.H."/>
            <person name="McCulloch K.J."/>
            <person name="Mathew T."/>
            <person name="Morton B."/>
            <person name="Muzny D.M."/>
            <person name="Neunemann D."/>
            <person name="Ongeri F."/>
            <person name="Pauchet Y."/>
            <person name="Pu L.L."/>
            <person name="Pyrousis I."/>
            <person name="Rao X.J."/>
            <person name="Redding A."/>
            <person name="Roesel C."/>
            <person name="Sanchez-Gracia A."/>
            <person name="Schaack S."/>
            <person name="Shukla A."/>
            <person name="Tetreau G."/>
            <person name="Wang Y."/>
            <person name="Xiong G.H."/>
            <person name="Traut W."/>
            <person name="Walsh T.K."/>
            <person name="Worley K.C."/>
            <person name="Wu D."/>
            <person name="Wu W."/>
            <person name="Wu Y.Q."/>
            <person name="Zhang X."/>
            <person name="Zou Z."/>
            <person name="Zucker H."/>
            <person name="Briscoe A.D."/>
            <person name="Burmester T."/>
            <person name="Clem R.J."/>
            <person name="Feyereisen R."/>
            <person name="Grimmelikhuijzen C.J.P."/>
            <person name="Hamodrakas S.J."/>
            <person name="Hansson B.S."/>
            <person name="Huguet E."/>
            <person name="Jermiin L.S."/>
            <person name="Lan Q."/>
            <person name="Lehman H.K."/>
            <person name="Lorenzen M."/>
            <person name="Merzendorfer H."/>
            <person name="Michalopoulos I."/>
            <person name="Morton D.B."/>
            <person name="Muthukrishnan S."/>
            <person name="Oakeshott J.G."/>
            <person name="Palmer W."/>
            <person name="Park Y."/>
            <person name="Passarelli A.L."/>
            <person name="Rozas J."/>
            <person name="Schwartz L.M."/>
            <person name="Smith W."/>
            <person name="Southgate A."/>
            <person name="Vilcinskas A."/>
            <person name="Vogt R."/>
            <person name="Wang P."/>
            <person name="Werren J."/>
            <person name="Yu X.Q."/>
            <person name="Zhou J.J."/>
            <person name="Brown S.J."/>
            <person name="Scherer S.E."/>
            <person name="Richards S."/>
            <person name="Blissard G.W."/>
        </authorList>
    </citation>
    <scope>NUCLEOTIDE SEQUENCE</scope>
</reference>
<reference evidence="2" key="2">
    <citation type="submission" date="2020-12" db="EMBL/GenBank/DDBJ databases">
        <authorList>
            <person name="Kanost M."/>
        </authorList>
    </citation>
    <scope>NUCLEOTIDE SEQUENCE</scope>
</reference>
<dbReference type="Proteomes" id="UP000791440">
    <property type="component" value="Unassembled WGS sequence"/>
</dbReference>
<sequence>MESSKDNVNDSCDNTDGQNYSNISIKIYDEKSVGGADEVPTVTTNNLNELKVLDFYSADDVRQSIKSVLAGKGLYKSDEIPLPKIKENTIQPISKERKELHKEDTLINSQVENNVKDVTPSVNNDIQVQENGRKRRGRPIKPGPSKNPAKRYKIEDFYVGKLSNFVHYNVKATRRVILILNLVFCTNLQFS</sequence>
<keyword evidence="3" id="KW-1185">Reference proteome</keyword>
<gene>
    <name evidence="2" type="ORF">O3G_MSEX012248</name>
</gene>
<proteinExistence type="predicted"/>
<accession>A0A921ZMQ6</accession>